<name>X0XDJ9_9ZZZZ</name>
<feature type="non-terminal residue" evidence="1">
    <location>
        <position position="254"/>
    </location>
</feature>
<dbReference type="EMBL" id="BARS01040344">
    <property type="protein sequence ID" value="GAG34743.1"/>
    <property type="molecule type" value="Genomic_DNA"/>
</dbReference>
<gene>
    <name evidence="1" type="ORF">S01H1_61522</name>
</gene>
<comment type="caution">
    <text evidence="1">The sequence shown here is derived from an EMBL/GenBank/DDBJ whole genome shotgun (WGS) entry which is preliminary data.</text>
</comment>
<accession>X0XDJ9</accession>
<reference evidence="1" key="1">
    <citation type="journal article" date="2014" name="Front. Microbiol.">
        <title>High frequency of phylogenetically diverse reductive dehalogenase-homologous genes in deep subseafloor sedimentary metagenomes.</title>
        <authorList>
            <person name="Kawai M."/>
            <person name="Futagami T."/>
            <person name="Toyoda A."/>
            <person name="Takaki Y."/>
            <person name="Nishi S."/>
            <person name="Hori S."/>
            <person name="Arai W."/>
            <person name="Tsubouchi T."/>
            <person name="Morono Y."/>
            <person name="Uchiyama I."/>
            <person name="Ito T."/>
            <person name="Fujiyama A."/>
            <person name="Inagaki F."/>
            <person name="Takami H."/>
        </authorList>
    </citation>
    <scope>NUCLEOTIDE SEQUENCE</scope>
    <source>
        <strain evidence="1">Expedition CK06-06</strain>
    </source>
</reference>
<organism evidence="1">
    <name type="scientific">marine sediment metagenome</name>
    <dbReference type="NCBI Taxonomy" id="412755"/>
    <lineage>
        <taxon>unclassified sequences</taxon>
        <taxon>metagenomes</taxon>
        <taxon>ecological metagenomes</taxon>
    </lineage>
</organism>
<sequence length="254" mass="29522">TLEKPLEEVGRVKEIFTTESYNIELISQILDKEKSGIIKKVMYDGIDEGYTEMLRFRQEADDYFKDKLKGIDIGKWSEKFHLRPTKKDVDYQTLKLPSGKSITMTKAERIALSLHSRNEKNLKHLLEGGFSFEKARAVIHRINSDDLDTILKSITPEEKRATDVIYEYFNKIQKDKINEISVELNGWETATEPDYYPIKTNVLDYKRNISKFRKNFSQKTLEGMGLFKETTNAANAIILEDAFTTLYKSIKQRA</sequence>
<proteinExistence type="predicted"/>
<feature type="non-terminal residue" evidence="1">
    <location>
        <position position="1"/>
    </location>
</feature>
<dbReference type="AlphaFoldDB" id="X0XDJ9"/>
<evidence type="ECO:0000313" key="1">
    <source>
        <dbReference type="EMBL" id="GAG34743.1"/>
    </source>
</evidence>
<protein>
    <submittedName>
        <fullName evidence="1">Uncharacterized protein</fullName>
    </submittedName>
</protein>